<evidence type="ECO:0000256" key="2">
    <source>
        <dbReference type="ARBA" id="ARBA00023002"/>
    </source>
</evidence>
<dbReference type="InterPro" id="IPR013154">
    <property type="entry name" value="ADH-like_N"/>
</dbReference>
<name>A0A978UX37_ZIZJJ</name>
<dbReference type="Pfam" id="PF13602">
    <property type="entry name" value="ADH_zinc_N_2"/>
    <property type="match status" value="1"/>
</dbReference>
<keyword evidence="2" id="KW-0560">Oxidoreductase</keyword>
<sequence>MQKAWFYEEYGPKEVLKLGDFPIPTPQPNELLVQVRAAALNPIDFKRRNRPIYASDFPVVPGCDMAGVVVAKGSDVSKFGVGDQVYGNIQDFNAEGNLKQLGTLAEFIVVEETLVAKKPENLSFEEAASLPLAVQTAIEGFKTAGFKKGQTVFIVGGAGGVGTLVVQLAKNLFGASYVVATTSSPKVEFVKSLGADEVVNYTKTKYDEIKEKYDFLYDTIGKFFFMLNFCILKCTDICDCKNSFVVAKDEAPIVDITWPPSHPRAVYSSLTVSGEDLEKLRPYLESGKLKAVIDPTGPYDFADVIEAFRYLETGRARGKVVISPFPSQHLPFYEIKDNLNILKIQDKETVSTGIVIEETDLKGAEPENKEHIQNYDIAPEEKVLASNVDIEIPQEKKSILEEHGEKVIPVVAGESGEKIAHAYKKFEASISDAKVVKTATELKAENTEMGI</sequence>
<dbReference type="Gene3D" id="3.90.180.10">
    <property type="entry name" value="Medium-chain alcohol dehydrogenases, catalytic domain"/>
    <property type="match status" value="1"/>
</dbReference>
<dbReference type="SUPFAM" id="SSF51735">
    <property type="entry name" value="NAD(P)-binding Rossmann-fold domains"/>
    <property type="match status" value="1"/>
</dbReference>
<dbReference type="Proteomes" id="UP000813462">
    <property type="component" value="Unassembled WGS sequence"/>
</dbReference>
<evidence type="ECO:0000259" key="3">
    <source>
        <dbReference type="SMART" id="SM00829"/>
    </source>
</evidence>
<evidence type="ECO:0000313" key="4">
    <source>
        <dbReference type="EMBL" id="KAH7519553.1"/>
    </source>
</evidence>
<comment type="similarity">
    <text evidence="1">Belongs to the zinc-containing alcohol dehydrogenase family. Quinone oxidoreductase subfamily.</text>
</comment>
<dbReference type="EMBL" id="JAEACU010000008">
    <property type="protein sequence ID" value="KAH7519553.1"/>
    <property type="molecule type" value="Genomic_DNA"/>
</dbReference>
<dbReference type="Gene3D" id="3.40.50.720">
    <property type="entry name" value="NAD(P)-binding Rossmann-like Domain"/>
    <property type="match status" value="1"/>
</dbReference>
<evidence type="ECO:0000256" key="1">
    <source>
        <dbReference type="ARBA" id="ARBA00010371"/>
    </source>
</evidence>
<dbReference type="InterPro" id="IPR020843">
    <property type="entry name" value="ER"/>
</dbReference>
<accession>A0A978UX37</accession>
<dbReference type="CDD" id="cd05289">
    <property type="entry name" value="MDR_like_2"/>
    <property type="match status" value="1"/>
</dbReference>
<dbReference type="InterPro" id="IPR036291">
    <property type="entry name" value="NAD(P)-bd_dom_sf"/>
</dbReference>
<proteinExistence type="inferred from homology"/>
<gene>
    <name evidence="4" type="ORF">FEM48_Zijuj08G0049200</name>
</gene>
<dbReference type="GO" id="GO:0016628">
    <property type="term" value="F:oxidoreductase activity, acting on the CH-CH group of donors, NAD or NADP as acceptor"/>
    <property type="evidence" value="ECO:0007669"/>
    <property type="project" value="InterPro"/>
</dbReference>
<dbReference type="PANTHER" id="PTHR44573">
    <property type="entry name" value="NADPH-DEPENDENT ALKENAL/ONE OXIDOREDUCTASE, CHLOROPLASTIC"/>
    <property type="match status" value="1"/>
</dbReference>
<organism evidence="4 5">
    <name type="scientific">Ziziphus jujuba var. spinosa</name>
    <dbReference type="NCBI Taxonomy" id="714518"/>
    <lineage>
        <taxon>Eukaryota</taxon>
        <taxon>Viridiplantae</taxon>
        <taxon>Streptophyta</taxon>
        <taxon>Embryophyta</taxon>
        <taxon>Tracheophyta</taxon>
        <taxon>Spermatophyta</taxon>
        <taxon>Magnoliopsida</taxon>
        <taxon>eudicotyledons</taxon>
        <taxon>Gunneridae</taxon>
        <taxon>Pentapetalae</taxon>
        <taxon>rosids</taxon>
        <taxon>fabids</taxon>
        <taxon>Rosales</taxon>
        <taxon>Rhamnaceae</taxon>
        <taxon>Paliureae</taxon>
        <taxon>Ziziphus</taxon>
    </lineage>
</organism>
<evidence type="ECO:0000313" key="5">
    <source>
        <dbReference type="Proteomes" id="UP000813462"/>
    </source>
</evidence>
<dbReference type="InterPro" id="IPR044626">
    <property type="entry name" value="AOR-like"/>
</dbReference>
<protein>
    <recommendedName>
        <fullName evidence="3">Enoyl reductase (ER) domain-containing protein</fullName>
    </recommendedName>
</protein>
<reference evidence="4" key="1">
    <citation type="journal article" date="2021" name="Front. Plant Sci.">
        <title>Chromosome-Scale Genome Assembly for Chinese Sour Jujube and Insights Into Its Genome Evolution and Domestication Signature.</title>
        <authorList>
            <person name="Shen L.-Y."/>
            <person name="Luo H."/>
            <person name="Wang X.-L."/>
            <person name="Wang X.-M."/>
            <person name="Qiu X.-J."/>
            <person name="Liu H."/>
            <person name="Zhou S.-S."/>
            <person name="Jia K.-H."/>
            <person name="Nie S."/>
            <person name="Bao Y.-T."/>
            <person name="Zhang R.-G."/>
            <person name="Yun Q.-Z."/>
            <person name="Chai Y.-H."/>
            <person name="Lu J.-Y."/>
            <person name="Li Y."/>
            <person name="Zhao S.-W."/>
            <person name="Mao J.-F."/>
            <person name="Jia S.-G."/>
            <person name="Mao Y.-M."/>
        </authorList>
    </citation>
    <scope>NUCLEOTIDE SEQUENCE</scope>
    <source>
        <strain evidence="4">AT0</strain>
        <tissue evidence="4">Leaf</tissue>
    </source>
</reference>
<dbReference type="PANTHER" id="PTHR44573:SF4">
    <property type="entry name" value="2-METHYLENE-FURAN-3-ONE REDUCTASE-LIKE"/>
    <property type="match status" value="1"/>
</dbReference>
<comment type="caution">
    <text evidence="4">The sequence shown here is derived from an EMBL/GenBank/DDBJ whole genome shotgun (WGS) entry which is preliminary data.</text>
</comment>
<dbReference type="SMART" id="SM00829">
    <property type="entry name" value="PKS_ER"/>
    <property type="match status" value="1"/>
</dbReference>
<dbReference type="SUPFAM" id="SSF50129">
    <property type="entry name" value="GroES-like"/>
    <property type="match status" value="1"/>
</dbReference>
<dbReference type="InterPro" id="IPR011032">
    <property type="entry name" value="GroES-like_sf"/>
</dbReference>
<dbReference type="AlphaFoldDB" id="A0A978UX37"/>
<dbReference type="Pfam" id="PF08240">
    <property type="entry name" value="ADH_N"/>
    <property type="match status" value="1"/>
</dbReference>
<feature type="domain" description="Enoyl reductase (ER)" evidence="3">
    <location>
        <begin position="11"/>
        <end position="322"/>
    </location>
</feature>